<accession>A0A0A9E5M3</accession>
<sequence length="34" mass="4192">MLPRFSPSPDCFHHYHRYLLQLKRVCSSTIEQWD</sequence>
<dbReference type="EMBL" id="GBRH01201836">
    <property type="protein sequence ID" value="JAD96059.1"/>
    <property type="molecule type" value="Transcribed_RNA"/>
</dbReference>
<dbReference type="AlphaFoldDB" id="A0A0A9E5M3"/>
<reference evidence="1" key="2">
    <citation type="journal article" date="2015" name="Data Brief">
        <title>Shoot transcriptome of the giant reed, Arundo donax.</title>
        <authorList>
            <person name="Barrero R.A."/>
            <person name="Guerrero F.D."/>
            <person name="Moolhuijzen P."/>
            <person name="Goolsby J.A."/>
            <person name="Tidwell J."/>
            <person name="Bellgard S.E."/>
            <person name="Bellgard M.I."/>
        </authorList>
    </citation>
    <scope>NUCLEOTIDE SEQUENCE</scope>
    <source>
        <tissue evidence="1">Shoot tissue taken approximately 20 cm above the soil surface</tissue>
    </source>
</reference>
<reference evidence="1" key="1">
    <citation type="submission" date="2014-09" db="EMBL/GenBank/DDBJ databases">
        <authorList>
            <person name="Magalhaes I.L.F."/>
            <person name="Oliveira U."/>
            <person name="Santos F.R."/>
            <person name="Vidigal T.H.D.A."/>
            <person name="Brescovit A.D."/>
            <person name="Santos A.J."/>
        </authorList>
    </citation>
    <scope>NUCLEOTIDE SEQUENCE</scope>
    <source>
        <tissue evidence="1">Shoot tissue taken approximately 20 cm above the soil surface</tissue>
    </source>
</reference>
<proteinExistence type="predicted"/>
<evidence type="ECO:0000313" key="1">
    <source>
        <dbReference type="EMBL" id="JAD96059.1"/>
    </source>
</evidence>
<name>A0A0A9E5M3_ARUDO</name>
<organism evidence="1">
    <name type="scientific">Arundo donax</name>
    <name type="common">Giant reed</name>
    <name type="synonym">Donax arundinaceus</name>
    <dbReference type="NCBI Taxonomy" id="35708"/>
    <lineage>
        <taxon>Eukaryota</taxon>
        <taxon>Viridiplantae</taxon>
        <taxon>Streptophyta</taxon>
        <taxon>Embryophyta</taxon>
        <taxon>Tracheophyta</taxon>
        <taxon>Spermatophyta</taxon>
        <taxon>Magnoliopsida</taxon>
        <taxon>Liliopsida</taxon>
        <taxon>Poales</taxon>
        <taxon>Poaceae</taxon>
        <taxon>PACMAD clade</taxon>
        <taxon>Arundinoideae</taxon>
        <taxon>Arundineae</taxon>
        <taxon>Arundo</taxon>
    </lineage>
</organism>
<protein>
    <submittedName>
        <fullName evidence="1">Uncharacterized protein</fullName>
    </submittedName>
</protein>